<dbReference type="Gene3D" id="1.20.58.320">
    <property type="entry name" value="TPR-like"/>
    <property type="match status" value="1"/>
</dbReference>
<dbReference type="EMBL" id="JAUTXT010000005">
    <property type="protein sequence ID" value="KAK3678115.1"/>
    <property type="molecule type" value="Genomic_DNA"/>
</dbReference>
<dbReference type="InterPro" id="IPR011990">
    <property type="entry name" value="TPR-like_helical_dom_sf"/>
</dbReference>
<name>A0AAE0WTY8_9PEZI</name>
<comment type="caution">
    <text evidence="1">The sequence shown here is derived from an EMBL/GenBank/DDBJ whole genome shotgun (WGS) entry which is preliminary data.</text>
</comment>
<gene>
    <name evidence="1" type="ORF">LTR78_002210</name>
</gene>
<evidence type="ECO:0008006" key="3">
    <source>
        <dbReference type="Google" id="ProtNLM"/>
    </source>
</evidence>
<protein>
    <recommendedName>
        <fullName evidence="3">DUF924-domain-containing protein</fullName>
    </recommendedName>
</protein>
<dbReference type="Proteomes" id="UP001274830">
    <property type="component" value="Unassembled WGS sequence"/>
</dbReference>
<proteinExistence type="predicted"/>
<dbReference type="Gene3D" id="1.25.40.10">
    <property type="entry name" value="Tetratricopeptide repeat domain"/>
    <property type="match status" value="1"/>
</dbReference>
<keyword evidence="2" id="KW-1185">Reference proteome</keyword>
<evidence type="ECO:0000313" key="2">
    <source>
        <dbReference type="Proteomes" id="UP001274830"/>
    </source>
</evidence>
<accession>A0AAE0WTY8</accession>
<dbReference type="InterPro" id="IPR010323">
    <property type="entry name" value="DUF924"/>
</dbReference>
<dbReference type="Pfam" id="PF06041">
    <property type="entry name" value="DUF924"/>
    <property type="match status" value="1"/>
</dbReference>
<dbReference type="SUPFAM" id="SSF48452">
    <property type="entry name" value="TPR-like"/>
    <property type="match status" value="1"/>
</dbReference>
<sequence>MATPAPAFELDPGLWNQTLYGKMREFWFGNIPAGSETPPMEQMKKWFGIAQSPEVKKEMDSQCKAMAEPALNSITPEHLTLPAFKKYEDEQAQAETLAAPFLHEVETARQQGEEMASQTLLSVILLLDQMPRNILREQHELPLVYNHYDRLAYALVMGSLEKTPELFTHPSVQNRMYWMWLLMPLTHSEHLPSHRRLYELGEQFAKNANEPKEGAVADYARSWFKAYGQHYEPIEKFGRFPHRNQCLGRMTTLEETKYLQTADTFGVEQKEAKQTKDEL</sequence>
<dbReference type="AlphaFoldDB" id="A0AAE0WTY8"/>
<evidence type="ECO:0000313" key="1">
    <source>
        <dbReference type="EMBL" id="KAK3678115.1"/>
    </source>
</evidence>
<reference evidence="1" key="1">
    <citation type="submission" date="2023-07" db="EMBL/GenBank/DDBJ databases">
        <title>Black Yeasts Isolated from many extreme environments.</title>
        <authorList>
            <person name="Coleine C."/>
            <person name="Stajich J.E."/>
            <person name="Selbmann L."/>
        </authorList>
    </citation>
    <scope>NUCLEOTIDE SEQUENCE</scope>
    <source>
        <strain evidence="1">CCFEE 5485</strain>
    </source>
</reference>
<organism evidence="1 2">
    <name type="scientific">Recurvomyces mirabilis</name>
    <dbReference type="NCBI Taxonomy" id="574656"/>
    <lineage>
        <taxon>Eukaryota</taxon>
        <taxon>Fungi</taxon>
        <taxon>Dikarya</taxon>
        <taxon>Ascomycota</taxon>
        <taxon>Pezizomycotina</taxon>
        <taxon>Dothideomycetes</taxon>
        <taxon>Dothideomycetidae</taxon>
        <taxon>Mycosphaerellales</taxon>
        <taxon>Teratosphaeriaceae</taxon>
        <taxon>Recurvomyces</taxon>
    </lineage>
</organism>